<evidence type="ECO:0000313" key="2">
    <source>
        <dbReference type="Proteomes" id="UP000078200"/>
    </source>
</evidence>
<protein>
    <submittedName>
        <fullName evidence="1">Uncharacterized protein</fullName>
    </submittedName>
</protein>
<dbReference type="Proteomes" id="UP000078200">
    <property type="component" value="Unassembled WGS sequence"/>
</dbReference>
<reference evidence="1" key="1">
    <citation type="submission" date="2020-05" db="UniProtKB">
        <authorList>
            <consortium name="EnsemblMetazoa"/>
        </authorList>
    </citation>
    <scope>IDENTIFICATION</scope>
    <source>
        <strain evidence="1">TTRI</strain>
    </source>
</reference>
<dbReference type="AlphaFoldDB" id="A0A1A9V9P0"/>
<dbReference type="VEuPathDB" id="VectorBase:GAUT030278"/>
<evidence type="ECO:0000313" key="1">
    <source>
        <dbReference type="EnsemblMetazoa" id="GAUT030278-PA"/>
    </source>
</evidence>
<name>A0A1A9V9P0_GLOAU</name>
<sequence>MASTVKPNSTCSMNKNTIQEIYLVKFNEELVPLILAARSVTVITSTLPIYFSSNNRYYMLCTTTSVICKRETKSDAHTSSNFTITSGFSLSVIKLGGHRTAQMRERNVWKYEGYFHIIRKRATLLTYETCTEKYSDKDCSYSNRSLLSNEVAVHAAKCIQVLVIPICRNHFMEESTIIIKLEKTQNCIYSSSVNNLNVLIENWIRVQLKA</sequence>
<dbReference type="EnsemblMetazoa" id="GAUT030278-RA">
    <property type="protein sequence ID" value="GAUT030278-PA"/>
    <property type="gene ID" value="GAUT030278"/>
</dbReference>
<proteinExistence type="predicted"/>
<keyword evidence="2" id="KW-1185">Reference proteome</keyword>
<accession>A0A1A9V9P0</accession>
<organism evidence="1 2">
    <name type="scientific">Glossina austeni</name>
    <name type="common">Savannah tsetse fly</name>
    <dbReference type="NCBI Taxonomy" id="7395"/>
    <lineage>
        <taxon>Eukaryota</taxon>
        <taxon>Metazoa</taxon>
        <taxon>Ecdysozoa</taxon>
        <taxon>Arthropoda</taxon>
        <taxon>Hexapoda</taxon>
        <taxon>Insecta</taxon>
        <taxon>Pterygota</taxon>
        <taxon>Neoptera</taxon>
        <taxon>Endopterygota</taxon>
        <taxon>Diptera</taxon>
        <taxon>Brachycera</taxon>
        <taxon>Muscomorpha</taxon>
        <taxon>Hippoboscoidea</taxon>
        <taxon>Glossinidae</taxon>
        <taxon>Glossina</taxon>
    </lineage>
</organism>